<dbReference type="InterPro" id="IPR027417">
    <property type="entry name" value="P-loop_NTPase"/>
</dbReference>
<keyword evidence="3" id="KW-1185">Reference proteome</keyword>
<dbReference type="Pfam" id="PF13521">
    <property type="entry name" value="AAA_28"/>
    <property type="match status" value="1"/>
</dbReference>
<organism evidence="2 3">
    <name type="scientific">Caulobacter ginsengisoli</name>
    <dbReference type="NCBI Taxonomy" id="400775"/>
    <lineage>
        <taxon>Bacteria</taxon>
        <taxon>Pseudomonadati</taxon>
        <taxon>Pseudomonadota</taxon>
        <taxon>Alphaproteobacteria</taxon>
        <taxon>Caulobacterales</taxon>
        <taxon>Caulobacteraceae</taxon>
        <taxon>Caulobacter</taxon>
    </lineage>
</organism>
<feature type="domain" description="NadR/Ttd14 AAA" evidence="1">
    <location>
        <begin position="2"/>
        <end position="138"/>
    </location>
</feature>
<dbReference type="InterPro" id="IPR038727">
    <property type="entry name" value="NadR/Ttd14_AAA_dom"/>
</dbReference>
<name>A0ABU0IXK8_9CAUL</name>
<comment type="caution">
    <text evidence="2">The sequence shown here is derived from an EMBL/GenBank/DDBJ whole genome shotgun (WGS) entry which is preliminary data.</text>
</comment>
<dbReference type="Proteomes" id="UP001228905">
    <property type="component" value="Unassembled WGS sequence"/>
</dbReference>
<dbReference type="Gene3D" id="3.40.50.300">
    <property type="entry name" value="P-loop containing nucleotide triphosphate hydrolases"/>
    <property type="match status" value="1"/>
</dbReference>
<gene>
    <name evidence="2" type="ORF">QO010_004547</name>
</gene>
<evidence type="ECO:0000259" key="1">
    <source>
        <dbReference type="Pfam" id="PF13521"/>
    </source>
</evidence>
<reference evidence="2 3" key="1">
    <citation type="submission" date="2023-07" db="EMBL/GenBank/DDBJ databases">
        <title>Genomic Encyclopedia of Type Strains, Phase IV (KMG-IV): sequencing the most valuable type-strain genomes for metagenomic binning, comparative biology and taxonomic classification.</title>
        <authorList>
            <person name="Goeker M."/>
        </authorList>
    </citation>
    <scope>NUCLEOTIDE SEQUENCE [LARGE SCALE GENOMIC DNA]</scope>
    <source>
        <strain evidence="2 3">DSM 18695</strain>
    </source>
</reference>
<evidence type="ECO:0000313" key="2">
    <source>
        <dbReference type="EMBL" id="MDQ0466751.1"/>
    </source>
</evidence>
<proteinExistence type="predicted"/>
<protein>
    <submittedName>
        <fullName evidence="2">ATPase</fullName>
    </submittedName>
</protein>
<sequence>MGYPVIEEAGRQVVREQALIGGPGLPDDIDHFLDLTISRTIYAMTMALAQNGPMIMDRCIVDQISDPGQPAWRLEAARRFAVNRTVFVTPPWPEIFATDTERRHGFVAAEAMYHQQMRTYRDLGYDLVHIPKSPVPDRIAFLLERLPPPGAKP</sequence>
<evidence type="ECO:0000313" key="3">
    <source>
        <dbReference type="Proteomes" id="UP001228905"/>
    </source>
</evidence>
<accession>A0ABU0IXK8</accession>
<dbReference type="EMBL" id="JAUSVS010000014">
    <property type="protein sequence ID" value="MDQ0466751.1"/>
    <property type="molecule type" value="Genomic_DNA"/>
</dbReference>